<dbReference type="Gene3D" id="3.40.50.10400">
    <property type="entry name" value="Hypothetical protein PA1492"/>
    <property type="match status" value="1"/>
</dbReference>
<dbReference type="Proteomes" id="UP000198539">
    <property type="component" value="Unassembled WGS sequence"/>
</dbReference>
<evidence type="ECO:0000313" key="2">
    <source>
        <dbReference type="EMBL" id="SDX91959.1"/>
    </source>
</evidence>
<evidence type="ECO:0000259" key="1">
    <source>
        <dbReference type="Pfam" id="PF09152"/>
    </source>
</evidence>
<dbReference type="STRING" id="564137.SAMN04488238_14310"/>
<name>A0A1H3FP94_9RHOB</name>
<dbReference type="InterPro" id="IPR015235">
    <property type="entry name" value="DUF1937"/>
</dbReference>
<sequence length="175" mass="18706">MAHFPDHPAWPLLMAPGARHRVSPLVRIGCDLDEIARHAPAGIQYLATPFSRNVLGDDGGYCQTAGFDAAGRAGACARRLAMAGVTAISPVVQSVEMLSSRPATGVGADVPDPLDAAFWEVWCRPLLWACKSVIVADIAGWSASRGIWHEVVWALDRNMPVFVCADKMEVDDGLG</sequence>
<proteinExistence type="predicted"/>
<evidence type="ECO:0000313" key="3">
    <source>
        <dbReference type="Proteomes" id="UP000198539"/>
    </source>
</evidence>
<dbReference type="AlphaFoldDB" id="A0A1H3FP94"/>
<dbReference type="RefSeq" id="WP_092892868.1">
    <property type="nucleotide sequence ID" value="NZ_CP061498.1"/>
</dbReference>
<dbReference type="EMBL" id="FNOM01000043">
    <property type="protein sequence ID" value="SDX91959.1"/>
    <property type="molecule type" value="Genomic_DNA"/>
</dbReference>
<keyword evidence="3" id="KW-1185">Reference proteome</keyword>
<feature type="domain" description="DUF1937" evidence="1">
    <location>
        <begin position="43"/>
        <end position="164"/>
    </location>
</feature>
<protein>
    <recommendedName>
        <fullName evidence="1">DUF1937 domain-containing protein</fullName>
    </recommendedName>
</protein>
<dbReference type="Pfam" id="PF09152">
    <property type="entry name" value="DUF1937"/>
    <property type="match status" value="1"/>
</dbReference>
<accession>A0A1H3FP94</accession>
<organism evidence="2 3">
    <name type="scientific">Roseicitreum antarcticum</name>
    <dbReference type="NCBI Taxonomy" id="564137"/>
    <lineage>
        <taxon>Bacteria</taxon>
        <taxon>Pseudomonadati</taxon>
        <taxon>Pseudomonadota</taxon>
        <taxon>Alphaproteobacteria</taxon>
        <taxon>Rhodobacterales</taxon>
        <taxon>Paracoccaceae</taxon>
        <taxon>Roseicitreum</taxon>
    </lineage>
</organism>
<reference evidence="2 3" key="1">
    <citation type="submission" date="2016-10" db="EMBL/GenBank/DDBJ databases">
        <authorList>
            <person name="de Groot N.N."/>
        </authorList>
    </citation>
    <scope>NUCLEOTIDE SEQUENCE [LARGE SCALE GENOMIC DNA]</scope>
    <source>
        <strain evidence="2 3">CGMCC 1.8894</strain>
    </source>
</reference>
<gene>
    <name evidence="2" type="ORF">SAMN04488238_14310</name>
</gene>
<dbReference type="SUPFAM" id="SSF52309">
    <property type="entry name" value="N-(deoxy)ribosyltransferase-like"/>
    <property type="match status" value="1"/>
</dbReference>